<dbReference type="AlphaFoldDB" id="A0A842HYF2"/>
<feature type="compositionally biased region" description="Basic residues" evidence="1">
    <location>
        <begin position="120"/>
        <end position="129"/>
    </location>
</feature>
<protein>
    <recommendedName>
        <fullName evidence="4">PilZ domain-containing protein</fullName>
    </recommendedName>
</protein>
<evidence type="ECO:0000313" key="3">
    <source>
        <dbReference type="Proteomes" id="UP000564378"/>
    </source>
</evidence>
<dbReference type="EMBL" id="JACJVJ010000001">
    <property type="protein sequence ID" value="MBC2777487.1"/>
    <property type="molecule type" value="Genomic_DNA"/>
</dbReference>
<evidence type="ECO:0000256" key="1">
    <source>
        <dbReference type="SAM" id="MobiDB-lite"/>
    </source>
</evidence>
<comment type="caution">
    <text evidence="2">The sequence shown here is derived from an EMBL/GenBank/DDBJ whole genome shotgun (WGS) entry which is preliminary data.</text>
</comment>
<gene>
    <name evidence="2" type="ORF">H6P80_07615</name>
</gene>
<name>A0A842HYF2_9SPHN</name>
<evidence type="ECO:0008006" key="4">
    <source>
        <dbReference type="Google" id="ProtNLM"/>
    </source>
</evidence>
<accession>A0A842HYF2</accession>
<proteinExistence type="predicted"/>
<reference evidence="2 3" key="1">
    <citation type="submission" date="2020-08" db="EMBL/GenBank/DDBJ databases">
        <title>Draft genome sequence of Parasphingopyxis sp. GrpM-11.</title>
        <authorList>
            <person name="Oh J."/>
            <person name="Roh D.-H."/>
        </authorList>
    </citation>
    <scope>NUCLEOTIDE SEQUENCE [LARGE SCALE GENOMIC DNA]</scope>
    <source>
        <strain evidence="2 3">GrpM-11</strain>
    </source>
</reference>
<dbReference type="RefSeq" id="WP_185800693.1">
    <property type="nucleotide sequence ID" value="NZ_JACJVJ010000001.1"/>
</dbReference>
<dbReference type="Proteomes" id="UP000564378">
    <property type="component" value="Unassembled WGS sequence"/>
</dbReference>
<sequence length="129" mass="14071">MTFQERLVGAREARDDRKSLLAKAPLFQDGVEIASLRIRNLSAFGVGGVTSIPLEKGMVLTVRLQGIGDIPARVAWARGDKAGFQLRQRIEAEALKLSDLASVKLPGSGKVPARFEPVKDHKRPGFKHS</sequence>
<evidence type="ECO:0000313" key="2">
    <source>
        <dbReference type="EMBL" id="MBC2777487.1"/>
    </source>
</evidence>
<organism evidence="2 3">
    <name type="scientific">Parasphingopyxis marina</name>
    <dbReference type="NCBI Taxonomy" id="2761622"/>
    <lineage>
        <taxon>Bacteria</taxon>
        <taxon>Pseudomonadati</taxon>
        <taxon>Pseudomonadota</taxon>
        <taxon>Alphaproteobacteria</taxon>
        <taxon>Sphingomonadales</taxon>
        <taxon>Sphingomonadaceae</taxon>
        <taxon>Parasphingopyxis</taxon>
    </lineage>
</organism>
<feature type="region of interest" description="Disordered" evidence="1">
    <location>
        <begin position="108"/>
        <end position="129"/>
    </location>
</feature>
<keyword evidence="3" id="KW-1185">Reference proteome</keyword>